<dbReference type="AlphaFoldDB" id="E6QW77"/>
<sequence length="61" mass="6907">MEQKKGHQPHTGVVVSPVGFETYETFVALRCVCYGLFCRVVCGAIVRYFTESTSHIINKRL</sequence>
<name>E6QW77_9ZZZZ</name>
<organism evidence="1">
    <name type="scientific">mine drainage metagenome</name>
    <dbReference type="NCBI Taxonomy" id="410659"/>
    <lineage>
        <taxon>unclassified sequences</taxon>
        <taxon>metagenomes</taxon>
        <taxon>ecological metagenomes</taxon>
    </lineage>
</organism>
<dbReference type="EMBL" id="CABR01000147">
    <property type="protein sequence ID" value="CBI11500.1"/>
    <property type="molecule type" value="Genomic_DNA"/>
</dbReference>
<evidence type="ECO:0000313" key="1">
    <source>
        <dbReference type="EMBL" id="CBI11500.1"/>
    </source>
</evidence>
<comment type="caution">
    <text evidence="1">The sequence shown here is derived from an EMBL/GenBank/DDBJ whole genome shotgun (WGS) entry which is preliminary data.</text>
</comment>
<gene>
    <name evidence="1" type="ORF">CARN7_2331</name>
</gene>
<protein>
    <submittedName>
        <fullName evidence="1">Uncharacterized protein</fullName>
    </submittedName>
</protein>
<reference evidence="1" key="1">
    <citation type="submission" date="2009-10" db="EMBL/GenBank/DDBJ databases">
        <title>Diversity of trophic interactions inside an arsenic-rich microbial ecosystem.</title>
        <authorList>
            <person name="Bertin P.N."/>
            <person name="Heinrich-Salmeron A."/>
            <person name="Pelletier E."/>
            <person name="Goulhen-Chollet F."/>
            <person name="Arsene-Ploetze F."/>
            <person name="Gallien S."/>
            <person name="Calteau A."/>
            <person name="Vallenet D."/>
            <person name="Casiot C."/>
            <person name="Chane-Woon-Ming B."/>
            <person name="Giloteaux L."/>
            <person name="Barakat M."/>
            <person name="Bonnefoy V."/>
            <person name="Bruneel O."/>
            <person name="Chandler M."/>
            <person name="Cleiss J."/>
            <person name="Duran R."/>
            <person name="Elbaz-Poulichet F."/>
            <person name="Fonknechten N."/>
            <person name="Lauga B."/>
            <person name="Mornico D."/>
            <person name="Ortet P."/>
            <person name="Schaeffer C."/>
            <person name="Siguier P."/>
            <person name="Alexander Thil Smith A."/>
            <person name="Van Dorsselaer A."/>
            <person name="Weissenbach J."/>
            <person name="Medigue C."/>
            <person name="Le Paslier D."/>
        </authorList>
    </citation>
    <scope>NUCLEOTIDE SEQUENCE</scope>
</reference>
<proteinExistence type="predicted"/>
<accession>E6QW77</accession>